<dbReference type="AlphaFoldDB" id="A0A087CXN0"/>
<dbReference type="OrthoDB" id="3233684at2"/>
<dbReference type="GO" id="GO:0016747">
    <property type="term" value="F:acyltransferase activity, transferring groups other than amino-acyl groups"/>
    <property type="evidence" value="ECO:0007669"/>
    <property type="project" value="InterPro"/>
</dbReference>
<comment type="caution">
    <text evidence="2">The sequence shown here is derived from an EMBL/GenBank/DDBJ whole genome shotgun (WGS) entry which is preliminary data.</text>
</comment>
<proteinExistence type="predicted"/>
<keyword evidence="3" id="KW-1185">Reference proteome</keyword>
<dbReference type="Proteomes" id="UP000028984">
    <property type="component" value="Unassembled WGS sequence"/>
</dbReference>
<dbReference type="EMBL" id="JGZK01000002">
    <property type="protein sequence ID" value="KFI88030.1"/>
    <property type="molecule type" value="Genomic_DNA"/>
</dbReference>
<gene>
    <name evidence="2" type="ORF">BREU_0813</name>
</gene>
<reference evidence="2 3" key="1">
    <citation type="submission" date="2014-03" db="EMBL/GenBank/DDBJ databases">
        <title>Genomics of Bifidobacteria.</title>
        <authorList>
            <person name="Ventura M."/>
            <person name="Milani C."/>
            <person name="Lugli G.A."/>
        </authorList>
    </citation>
    <scope>NUCLEOTIDE SEQUENCE [LARGE SCALE GENOMIC DNA]</scope>
    <source>
        <strain evidence="2 3">DSM 23975</strain>
    </source>
</reference>
<dbReference type="SUPFAM" id="SSF55729">
    <property type="entry name" value="Acyl-CoA N-acyltransferases (Nat)"/>
    <property type="match status" value="1"/>
</dbReference>
<sequence length="178" mass="20069">MQDGNPLVDFRFVRKGDERGFPSFTCTVPVPSNREIGGRWVKGESLHPYPWELLVQRLIRHSALYLSSDNWIRLGVTDEGHVATYCAVARKSVDVFEVAIIAVSSSYQGRGLGRDALADAIRCARAQSARDGVQAQFVAYVDTRNERSARLFHDFGFEPVKRLDPDRRGNVFVVWALK</sequence>
<dbReference type="CDD" id="cd04301">
    <property type="entry name" value="NAT_SF"/>
    <property type="match status" value="1"/>
</dbReference>
<dbReference type="InterPro" id="IPR000182">
    <property type="entry name" value="GNAT_dom"/>
</dbReference>
<dbReference type="eggNOG" id="ENOG50322G6">
    <property type="taxonomic scope" value="Bacteria"/>
</dbReference>
<name>A0A087CXN0_9BIFI</name>
<evidence type="ECO:0000259" key="1">
    <source>
        <dbReference type="PROSITE" id="PS51186"/>
    </source>
</evidence>
<evidence type="ECO:0000313" key="2">
    <source>
        <dbReference type="EMBL" id="KFI88030.1"/>
    </source>
</evidence>
<dbReference type="InterPro" id="IPR016181">
    <property type="entry name" value="Acyl_CoA_acyltransferase"/>
</dbReference>
<dbReference type="STRING" id="1437610.BREU_0813"/>
<evidence type="ECO:0000313" key="3">
    <source>
        <dbReference type="Proteomes" id="UP000028984"/>
    </source>
</evidence>
<dbReference type="Pfam" id="PF00583">
    <property type="entry name" value="Acetyltransf_1"/>
    <property type="match status" value="1"/>
</dbReference>
<dbReference type="RefSeq" id="WP_044095774.1">
    <property type="nucleotide sequence ID" value="NZ_JDUW01000029.1"/>
</dbReference>
<protein>
    <recommendedName>
        <fullName evidence="1">N-acetyltransferase domain-containing protein</fullName>
    </recommendedName>
</protein>
<dbReference type="Gene3D" id="3.40.630.30">
    <property type="match status" value="1"/>
</dbReference>
<organism evidence="2 3">
    <name type="scientific">Bifidobacterium reuteri DSM 23975</name>
    <dbReference type="NCBI Taxonomy" id="1437610"/>
    <lineage>
        <taxon>Bacteria</taxon>
        <taxon>Bacillati</taxon>
        <taxon>Actinomycetota</taxon>
        <taxon>Actinomycetes</taxon>
        <taxon>Bifidobacteriales</taxon>
        <taxon>Bifidobacteriaceae</taxon>
        <taxon>Bifidobacterium</taxon>
    </lineage>
</organism>
<accession>A0A087CXN0</accession>
<dbReference type="PROSITE" id="PS51186">
    <property type="entry name" value="GNAT"/>
    <property type="match status" value="1"/>
</dbReference>
<feature type="domain" description="N-acetyltransferase" evidence="1">
    <location>
        <begin position="28"/>
        <end position="178"/>
    </location>
</feature>